<comment type="caution">
    <text evidence="3">The sequence shown here is derived from an EMBL/GenBank/DDBJ whole genome shotgun (WGS) entry which is preliminary data.</text>
</comment>
<dbReference type="EMBL" id="BKCJ010009865">
    <property type="protein sequence ID" value="GEU88988.1"/>
    <property type="molecule type" value="Genomic_DNA"/>
</dbReference>
<protein>
    <recommendedName>
        <fullName evidence="2">GAG-pre-integrase domain-containing protein</fullName>
    </recommendedName>
</protein>
<dbReference type="PANTHER" id="PTHR34676">
    <property type="entry name" value="DUF4219 DOMAIN-CONTAINING PROTEIN-RELATED"/>
    <property type="match status" value="1"/>
</dbReference>
<organism evidence="3">
    <name type="scientific">Tanacetum cinerariifolium</name>
    <name type="common">Dalmatian daisy</name>
    <name type="synonym">Chrysanthemum cinerariifolium</name>
    <dbReference type="NCBI Taxonomy" id="118510"/>
    <lineage>
        <taxon>Eukaryota</taxon>
        <taxon>Viridiplantae</taxon>
        <taxon>Streptophyta</taxon>
        <taxon>Embryophyta</taxon>
        <taxon>Tracheophyta</taxon>
        <taxon>Spermatophyta</taxon>
        <taxon>Magnoliopsida</taxon>
        <taxon>eudicotyledons</taxon>
        <taxon>Gunneridae</taxon>
        <taxon>Pentapetalae</taxon>
        <taxon>asterids</taxon>
        <taxon>campanulids</taxon>
        <taxon>Asterales</taxon>
        <taxon>Asteraceae</taxon>
        <taxon>Asteroideae</taxon>
        <taxon>Anthemideae</taxon>
        <taxon>Anthemidinae</taxon>
        <taxon>Tanacetum</taxon>
    </lineage>
</organism>
<feature type="domain" description="GAG-pre-integrase" evidence="2">
    <location>
        <begin position="763"/>
        <end position="811"/>
    </location>
</feature>
<accession>A0A6L2NRL4</accession>
<keyword evidence="1" id="KW-0175">Coiled coil</keyword>
<feature type="non-terminal residue" evidence="3">
    <location>
        <position position="1108"/>
    </location>
</feature>
<proteinExistence type="predicted"/>
<name>A0A6L2NRL4_TANCI</name>
<dbReference type="PANTHER" id="PTHR34676:SF28">
    <property type="entry name" value="ZINC FINGER, CCHC-TYPE, RIBONUCLEASE H-LIKE DOMAIN, GAG-PRE-INTEGRASE DOMAIN PROTEIN-RELATED"/>
    <property type="match status" value="1"/>
</dbReference>
<evidence type="ECO:0000313" key="3">
    <source>
        <dbReference type="EMBL" id="GEU88988.1"/>
    </source>
</evidence>
<dbReference type="Pfam" id="PF13976">
    <property type="entry name" value="gag_pre-integrs"/>
    <property type="match status" value="1"/>
</dbReference>
<dbReference type="AlphaFoldDB" id="A0A6L2NRL4"/>
<dbReference type="Pfam" id="PF14223">
    <property type="entry name" value="Retrotran_gag_2"/>
    <property type="match status" value="1"/>
</dbReference>
<sequence>MENEHELSYETLTRVYLRLYEHYKSVGAGVTLLEPGFELDGQEWIKIRTFSFDLLGSYLSKGLLLLKVIEEEVGDQLETSMEDVERCLWCRDLYGEEGRDVAILKTNIWIMVLVTSLWVNAGSNTGDGGEMAGEAKRFLDKLSGGSGEMFPGEAVVFQKVRGKGILSIGSRMVGRTHCSVNNPLDLLGSYLSKVFLLLRVIEEEGGDERKRYGHFKDEEIDCGACKKLVGEGDNTFASLKPNNFSGDFLLTALKTMFERPDVEAQYYTDDLAGKEKVILNGDSPAPTRVIEGVVQPVAPITAEQRLARKNELKARGTLLMALLDKNPLKFNIHKDAKTLMKAIEKRFGGNKETKKKLISQLEILRESLSQEDINLKFLSLPTEWRTHTLIWRNKTDLEEQSLDDLFNSLKIYKAEVKSSFSASTSTQNIAFVYSNHTDSTNEPISTAASVPAVSAKIHVSTLPNVDTLSNVVIYSFFASQSISPQLDNDDLKQIDADDLEEIDLKWKMAMLTWSATTATGKDTLQGSVGLLRTQEGMSFQAEEEPTNYDLMAFTSFSSSSSDNELRDNALVVLRQKFEKAEQERDDLKLKLEKFQTSSKNLRTFMQPKPDLVFHNAPNDNETLHTAFNVELSPTKVDNDLSYPHRPSAPIIEDWLSDSKDDSQHVKTSIPAANPKRAIPKPKSHENSRNRKACFMFTIVVLKLHVTRPRQAKTVVTKPHLPLRRHINRNPSPKASNFPIKVTAVKISKMKIKCCLESLGKNNMYNVDLKNIVPSGDLTCLFAKATLDESNLWHRRLGHINFKTMNKLVKAGSESRPPMLNKENYVPWLSHLLRYAKSRPNGKLIHNSILNGPYVRKMIPEPGDANRDITVTETFHLQTDNELFDKELKQIEADDQAIKTILFGLPEDIYVAIDSCETAQEIWLRVQQMMKGSDIGIREKKAKLFNEWERFTSNEGESIESYYHRFLKLMNDLKRNKDFPEKIASNLKFLNNLQPEWSRHVTIVHQTKDLHTADYTQLYDFLKYNQKEVDGLKAERLAKTQDPLALMANSKNPYVFLASHQDQPSWEKWKLDKVLQLQGNGSAEVHENYDDNEIFNMFTQEEQYTELLE</sequence>
<evidence type="ECO:0000256" key="1">
    <source>
        <dbReference type="SAM" id="Coils"/>
    </source>
</evidence>
<evidence type="ECO:0000259" key="2">
    <source>
        <dbReference type="Pfam" id="PF13976"/>
    </source>
</evidence>
<feature type="coiled-coil region" evidence="1">
    <location>
        <begin position="570"/>
        <end position="597"/>
    </location>
</feature>
<reference evidence="3" key="1">
    <citation type="journal article" date="2019" name="Sci. Rep.">
        <title>Draft genome of Tanacetum cinerariifolium, the natural source of mosquito coil.</title>
        <authorList>
            <person name="Yamashiro T."/>
            <person name="Shiraishi A."/>
            <person name="Satake H."/>
            <person name="Nakayama K."/>
        </authorList>
    </citation>
    <scope>NUCLEOTIDE SEQUENCE</scope>
</reference>
<gene>
    <name evidence="3" type="ORF">Tci_060966</name>
</gene>
<dbReference type="InterPro" id="IPR025724">
    <property type="entry name" value="GAG-pre-integrase_dom"/>
</dbReference>